<name>A0A1D8JEL7_9BACL</name>
<evidence type="ECO:0000313" key="6">
    <source>
        <dbReference type="EMBL" id="AOV07164.1"/>
    </source>
</evidence>
<evidence type="ECO:0000313" key="7">
    <source>
        <dbReference type="Proteomes" id="UP000185746"/>
    </source>
</evidence>
<keyword evidence="3" id="KW-1133">Transmembrane helix</keyword>
<dbReference type="Pfam" id="PF06803">
    <property type="entry name" value="DUF1232"/>
    <property type="match status" value="1"/>
</dbReference>
<dbReference type="Proteomes" id="UP000185746">
    <property type="component" value="Chromosome"/>
</dbReference>
<dbReference type="RefSeq" id="WP_075527295.1">
    <property type="nucleotide sequence ID" value="NZ_CP017560.1"/>
</dbReference>
<reference evidence="6 7" key="1">
    <citation type="submission" date="2016-09" db="EMBL/GenBank/DDBJ databases">
        <title>Complete genome sequence of the Lysinibacillus sphaericus LMG 22257, a specie of Bacillus with ureolytic activity that can effectively biodeposit calcium carbonate.</title>
        <authorList>
            <person name="Yan W."/>
        </authorList>
    </citation>
    <scope>NUCLEOTIDE SEQUENCE [LARGE SCALE GENOMIC DNA]</scope>
    <source>
        <strain evidence="6 7">LMG 22257</strain>
    </source>
</reference>
<evidence type="ECO:0000256" key="2">
    <source>
        <dbReference type="ARBA" id="ARBA00022692"/>
    </source>
</evidence>
<dbReference type="AlphaFoldDB" id="A0A1D8JEL7"/>
<dbReference type="InterPro" id="IPR010652">
    <property type="entry name" value="DUF1232"/>
</dbReference>
<dbReference type="InterPro" id="IPR016983">
    <property type="entry name" value="UCP031804"/>
</dbReference>
<evidence type="ECO:0000256" key="4">
    <source>
        <dbReference type="ARBA" id="ARBA00023136"/>
    </source>
</evidence>
<dbReference type="KEGG" id="surl:BI350_06170"/>
<comment type="subcellular location">
    <subcellularLocation>
        <location evidence="1">Endomembrane system</location>
        <topology evidence="1">Multi-pass membrane protein</topology>
    </subcellularLocation>
</comment>
<dbReference type="PIRSF" id="PIRSF031804">
    <property type="entry name" value="UCP031804"/>
    <property type="match status" value="1"/>
</dbReference>
<feature type="domain" description="DUF1232" evidence="5">
    <location>
        <begin position="55"/>
        <end position="89"/>
    </location>
</feature>
<keyword evidence="4" id="KW-0472">Membrane</keyword>
<sequence length="121" mass="13620">MKKDSWNKYKENHVTDEKFWNKLVKFGKQIGEKTVYYSLLLYYTAKSPTVPKSSKMIIVGALSYLIFPVDAIPDFIPVVGLADDSAVIAAAVYKVFQHIDDHIKNQAKEKLASVFGDTSDS</sequence>
<protein>
    <recommendedName>
        <fullName evidence="5">DUF1232 domain-containing protein</fullName>
    </recommendedName>
</protein>
<evidence type="ECO:0000256" key="3">
    <source>
        <dbReference type="ARBA" id="ARBA00022989"/>
    </source>
</evidence>
<dbReference type="EMBL" id="CP017560">
    <property type="protein sequence ID" value="AOV07164.1"/>
    <property type="molecule type" value="Genomic_DNA"/>
</dbReference>
<keyword evidence="7" id="KW-1185">Reference proteome</keyword>
<evidence type="ECO:0000259" key="5">
    <source>
        <dbReference type="Pfam" id="PF06803"/>
    </source>
</evidence>
<evidence type="ECO:0000256" key="1">
    <source>
        <dbReference type="ARBA" id="ARBA00004127"/>
    </source>
</evidence>
<keyword evidence="2" id="KW-0812">Transmembrane</keyword>
<gene>
    <name evidence="6" type="ORF">BI350_06170</name>
</gene>
<dbReference type="GO" id="GO:0012505">
    <property type="term" value="C:endomembrane system"/>
    <property type="evidence" value="ECO:0007669"/>
    <property type="project" value="UniProtKB-SubCell"/>
</dbReference>
<proteinExistence type="predicted"/>
<accession>A0A1D8JEL7</accession>
<organism evidence="6 7">
    <name type="scientific">Sporosarcina ureilytica</name>
    <dbReference type="NCBI Taxonomy" id="298596"/>
    <lineage>
        <taxon>Bacteria</taxon>
        <taxon>Bacillati</taxon>
        <taxon>Bacillota</taxon>
        <taxon>Bacilli</taxon>
        <taxon>Bacillales</taxon>
        <taxon>Caryophanaceae</taxon>
        <taxon>Sporosarcina</taxon>
    </lineage>
</organism>